<feature type="region of interest" description="Disordered" evidence="1">
    <location>
        <begin position="135"/>
        <end position="156"/>
    </location>
</feature>
<name>A0A0F8ZCY3_9ZZZZ</name>
<proteinExistence type="predicted"/>
<evidence type="ECO:0000313" key="2">
    <source>
        <dbReference type="EMBL" id="KKK57871.1"/>
    </source>
</evidence>
<reference evidence="2" key="1">
    <citation type="journal article" date="2015" name="Nature">
        <title>Complex archaea that bridge the gap between prokaryotes and eukaryotes.</title>
        <authorList>
            <person name="Spang A."/>
            <person name="Saw J.H."/>
            <person name="Jorgensen S.L."/>
            <person name="Zaremba-Niedzwiedzka K."/>
            <person name="Martijn J."/>
            <person name="Lind A.E."/>
            <person name="van Eijk R."/>
            <person name="Schleper C."/>
            <person name="Guy L."/>
            <person name="Ettema T.J."/>
        </authorList>
    </citation>
    <scope>NUCLEOTIDE SEQUENCE</scope>
</reference>
<accession>A0A0F8ZCY3</accession>
<dbReference type="AlphaFoldDB" id="A0A0F8ZCY3"/>
<dbReference type="InterPro" id="IPR038713">
    <property type="entry name" value="Terminase_Gp1_N_sf"/>
</dbReference>
<evidence type="ECO:0000256" key="1">
    <source>
        <dbReference type="SAM" id="MobiDB-lite"/>
    </source>
</evidence>
<protein>
    <recommendedName>
        <fullName evidence="3">Terminase small subunit</fullName>
    </recommendedName>
</protein>
<dbReference type="EMBL" id="LAZR01064261">
    <property type="protein sequence ID" value="KKK57871.1"/>
    <property type="molecule type" value="Genomic_DNA"/>
</dbReference>
<evidence type="ECO:0008006" key="3">
    <source>
        <dbReference type="Google" id="ProtNLM"/>
    </source>
</evidence>
<comment type="caution">
    <text evidence="2">The sequence shown here is derived from an EMBL/GenBank/DDBJ whole genome shotgun (WGS) entry which is preliminary data.</text>
</comment>
<organism evidence="2">
    <name type="scientific">marine sediment metagenome</name>
    <dbReference type="NCBI Taxonomy" id="412755"/>
    <lineage>
        <taxon>unclassified sequences</taxon>
        <taxon>metagenomes</taxon>
        <taxon>ecological metagenomes</taxon>
    </lineage>
</organism>
<sequence length="156" mass="17450">MNSTKQLRLSLNEKLFVKYYLFGSKEFRLGNGTKAYAKAYNRDIKDKKVYNICSVNALTCLRNSKIKEYIATVLEESGFNDHIVDAKLLDILKNGDNKESLGAIKEYNNLRARITQKHELINPVNITVTRGDDTKRSGCVSGADSPVAQVSSEGVE</sequence>
<dbReference type="Gene3D" id="1.10.10.1400">
    <property type="entry name" value="Terminase, small subunit, N-terminal DNA-binding domain, HTH motif"/>
    <property type="match status" value="1"/>
</dbReference>
<gene>
    <name evidence="2" type="ORF">LCGC14_3050130</name>
</gene>